<gene>
    <name evidence="6" type="primary">nusB</name>
    <name evidence="8" type="ORF">UR08_05200</name>
</gene>
<dbReference type="GO" id="GO:0005829">
    <property type="term" value="C:cytosol"/>
    <property type="evidence" value="ECO:0007669"/>
    <property type="project" value="TreeGrafter"/>
</dbReference>
<dbReference type="InterPro" id="IPR035926">
    <property type="entry name" value="NusB-like_sf"/>
</dbReference>
<dbReference type="InterPro" id="IPR011605">
    <property type="entry name" value="NusB_fam"/>
</dbReference>
<feature type="domain" description="NusB/RsmB/TIM44" evidence="7">
    <location>
        <begin position="4"/>
        <end position="125"/>
    </location>
</feature>
<dbReference type="Proteomes" id="UP000257055">
    <property type="component" value="Unassembled WGS sequence"/>
</dbReference>
<organism evidence="8 9">
    <name type="scientific">Listeria kieliensis</name>
    <dbReference type="NCBI Taxonomy" id="1621700"/>
    <lineage>
        <taxon>Bacteria</taxon>
        <taxon>Bacillati</taxon>
        <taxon>Bacillota</taxon>
        <taxon>Bacilli</taxon>
        <taxon>Bacillales</taxon>
        <taxon>Listeriaceae</taxon>
        <taxon>Listeria</taxon>
    </lineage>
</organism>
<dbReference type="PANTHER" id="PTHR11078">
    <property type="entry name" value="N UTILIZATION SUBSTANCE PROTEIN B-RELATED"/>
    <property type="match status" value="1"/>
</dbReference>
<dbReference type="RefSeq" id="WP_115752587.1">
    <property type="nucleotide sequence ID" value="NZ_LARY01000001.1"/>
</dbReference>
<accession>A0A3D8TW13</accession>
<keyword evidence="5 6" id="KW-0804">Transcription</keyword>
<proteinExistence type="inferred from homology"/>
<protein>
    <recommendedName>
        <fullName evidence="6">Transcription antitermination protein NusB</fullName>
    </recommendedName>
    <alternativeName>
        <fullName evidence="6">Antitermination factor NusB</fullName>
    </alternativeName>
</protein>
<dbReference type="PANTHER" id="PTHR11078:SF3">
    <property type="entry name" value="ANTITERMINATION NUSB DOMAIN-CONTAINING PROTEIN"/>
    <property type="match status" value="1"/>
</dbReference>
<comment type="similarity">
    <text evidence="1 6">Belongs to the NusB family.</text>
</comment>
<dbReference type="InterPro" id="IPR006027">
    <property type="entry name" value="NusB_RsmB_TIM44"/>
</dbReference>
<keyword evidence="2 6" id="KW-0889">Transcription antitermination</keyword>
<dbReference type="GO" id="GO:0003723">
    <property type="term" value="F:RNA binding"/>
    <property type="evidence" value="ECO:0007669"/>
    <property type="project" value="UniProtKB-UniRule"/>
</dbReference>
<sequence>MKRREARERALQALFQMELNEMTAEQAIENIMDGEKEAYVEKLVFGVTEHKQELDEKITAHLDNWKLDRLNKVDLSILRVGTFEMLFLDDVPDRVSLNESIEIAKVYSDEKASKFINGVLANIAKND</sequence>
<evidence type="ECO:0000256" key="6">
    <source>
        <dbReference type="HAMAP-Rule" id="MF_00073"/>
    </source>
</evidence>
<dbReference type="NCBIfam" id="NF001223">
    <property type="entry name" value="PRK00202.1-1"/>
    <property type="match status" value="1"/>
</dbReference>
<dbReference type="GO" id="GO:0006353">
    <property type="term" value="P:DNA-templated transcription termination"/>
    <property type="evidence" value="ECO:0007669"/>
    <property type="project" value="UniProtKB-UniRule"/>
</dbReference>
<dbReference type="NCBIfam" id="TIGR01951">
    <property type="entry name" value="nusB"/>
    <property type="match status" value="1"/>
</dbReference>
<dbReference type="EMBL" id="LARY01000001">
    <property type="protein sequence ID" value="RDX02897.1"/>
    <property type="molecule type" value="Genomic_DNA"/>
</dbReference>
<evidence type="ECO:0000256" key="4">
    <source>
        <dbReference type="ARBA" id="ARBA00023015"/>
    </source>
</evidence>
<evidence type="ECO:0000313" key="9">
    <source>
        <dbReference type="Proteomes" id="UP000257055"/>
    </source>
</evidence>
<name>A0A3D8TW13_9LIST</name>
<dbReference type="SUPFAM" id="SSF48013">
    <property type="entry name" value="NusB-like"/>
    <property type="match status" value="1"/>
</dbReference>
<dbReference type="GO" id="GO:0031564">
    <property type="term" value="P:transcription antitermination"/>
    <property type="evidence" value="ECO:0007669"/>
    <property type="project" value="UniProtKB-KW"/>
</dbReference>
<keyword evidence="9" id="KW-1185">Reference proteome</keyword>
<dbReference type="HAMAP" id="MF_00073">
    <property type="entry name" value="NusB"/>
    <property type="match status" value="1"/>
</dbReference>
<keyword evidence="3 6" id="KW-0694">RNA-binding</keyword>
<evidence type="ECO:0000256" key="5">
    <source>
        <dbReference type="ARBA" id="ARBA00023163"/>
    </source>
</evidence>
<comment type="function">
    <text evidence="6">Involved in transcription antitermination. Required for transcription of ribosomal RNA (rRNA) genes. Binds specifically to the boxA antiterminator sequence of the ribosomal RNA (rrn) operons.</text>
</comment>
<dbReference type="AlphaFoldDB" id="A0A3D8TW13"/>
<evidence type="ECO:0000256" key="1">
    <source>
        <dbReference type="ARBA" id="ARBA00005952"/>
    </source>
</evidence>
<comment type="caution">
    <text evidence="8">The sequence shown here is derived from an EMBL/GenBank/DDBJ whole genome shotgun (WGS) entry which is preliminary data.</text>
</comment>
<evidence type="ECO:0000313" key="8">
    <source>
        <dbReference type="EMBL" id="RDX02897.1"/>
    </source>
</evidence>
<dbReference type="CDD" id="cd00619">
    <property type="entry name" value="Terminator_NusB"/>
    <property type="match status" value="1"/>
</dbReference>
<reference evidence="9" key="1">
    <citation type="submission" date="2015-04" db="EMBL/GenBank/DDBJ databases">
        <authorList>
            <person name="Schardt J."/>
            <person name="Mueller-Herbst S."/>
            <person name="Scherer S."/>
            <person name="Huptas C."/>
        </authorList>
    </citation>
    <scope>NUCLEOTIDE SEQUENCE [LARGE SCALE GENOMIC DNA]</scope>
    <source>
        <strain evidence="9">Kiel-L1</strain>
    </source>
</reference>
<evidence type="ECO:0000259" key="7">
    <source>
        <dbReference type="Pfam" id="PF01029"/>
    </source>
</evidence>
<evidence type="ECO:0000256" key="3">
    <source>
        <dbReference type="ARBA" id="ARBA00022884"/>
    </source>
</evidence>
<dbReference type="Gene3D" id="1.10.940.10">
    <property type="entry name" value="NusB-like"/>
    <property type="match status" value="1"/>
</dbReference>
<evidence type="ECO:0000256" key="2">
    <source>
        <dbReference type="ARBA" id="ARBA00022814"/>
    </source>
</evidence>
<keyword evidence="4 6" id="KW-0805">Transcription regulation</keyword>
<dbReference type="Pfam" id="PF01029">
    <property type="entry name" value="NusB"/>
    <property type="match status" value="1"/>
</dbReference>